<accession>A0ABT2B598</accession>
<proteinExistence type="predicted"/>
<keyword evidence="2" id="KW-1185">Reference proteome</keyword>
<name>A0ABT2B598_9ACTN</name>
<evidence type="ECO:0000313" key="1">
    <source>
        <dbReference type="EMBL" id="MCS0603699.1"/>
    </source>
</evidence>
<organism evidence="1 2">
    <name type="scientific">Streptomyces pyxinicus</name>
    <dbReference type="NCBI Taxonomy" id="2970331"/>
    <lineage>
        <taxon>Bacteria</taxon>
        <taxon>Bacillati</taxon>
        <taxon>Actinomycetota</taxon>
        <taxon>Actinomycetes</taxon>
        <taxon>Kitasatosporales</taxon>
        <taxon>Streptomycetaceae</taxon>
        <taxon>Streptomyces</taxon>
    </lineage>
</organism>
<reference evidence="1 2" key="1">
    <citation type="submission" date="2022-08" db="EMBL/GenBank/DDBJ databases">
        <authorList>
            <person name="Somphong A."/>
            <person name="Phongsopitanun W."/>
        </authorList>
    </citation>
    <scope>NUCLEOTIDE SEQUENCE [LARGE SCALE GENOMIC DNA]</scope>
    <source>
        <strain evidence="1 2">LP11</strain>
    </source>
</reference>
<comment type="caution">
    <text evidence="1">The sequence shown here is derived from an EMBL/GenBank/DDBJ whole genome shotgun (WGS) entry which is preliminary data.</text>
</comment>
<sequence length="129" mass="14342">MTHLDQEASAVLGAARLATVNAKWRLCEEQALQRLYEVRGLACTPLFPGHPVIQVVACDGRLLGRVRRHHDGHRTRWIAVPARTAREIGAYRTLHHAARVLARRTGRGRLRVADCPAGAQEPPPPENPR</sequence>
<dbReference type="Proteomes" id="UP001205612">
    <property type="component" value="Unassembled WGS sequence"/>
</dbReference>
<evidence type="ECO:0000313" key="2">
    <source>
        <dbReference type="Proteomes" id="UP001205612"/>
    </source>
</evidence>
<dbReference type="RefSeq" id="WP_258780196.1">
    <property type="nucleotide sequence ID" value="NZ_JANUGP010000016.1"/>
</dbReference>
<protein>
    <submittedName>
        <fullName evidence="1">Uncharacterized protein</fullName>
    </submittedName>
</protein>
<gene>
    <name evidence="1" type="ORF">NX794_21130</name>
</gene>
<dbReference type="EMBL" id="JANUGP010000016">
    <property type="protein sequence ID" value="MCS0603699.1"/>
    <property type="molecule type" value="Genomic_DNA"/>
</dbReference>